<proteinExistence type="predicted"/>
<dbReference type="RefSeq" id="WP_353721597.1">
    <property type="nucleotide sequence ID" value="NZ_CP159289.1"/>
</dbReference>
<dbReference type="InterPro" id="IPR011250">
    <property type="entry name" value="OMP/PagP_B-barrel"/>
</dbReference>
<dbReference type="SUPFAM" id="SSF56925">
    <property type="entry name" value="OMPA-like"/>
    <property type="match status" value="1"/>
</dbReference>
<dbReference type="Gene3D" id="2.40.160.20">
    <property type="match status" value="1"/>
</dbReference>
<protein>
    <recommendedName>
        <fullName evidence="2">Porin family protein</fullName>
    </recommendedName>
</protein>
<gene>
    <name evidence="1" type="ORF">ABV298_07835</name>
</gene>
<reference evidence="1" key="1">
    <citation type="submission" date="2024-06" db="EMBL/GenBank/DDBJ databases">
        <title>Sequencing and assembly of the genome of Dyadobacter sp. strain 676, a symbiont of Cyamopsis tetragonoloba.</title>
        <authorList>
            <person name="Guro P."/>
            <person name="Sazanova A."/>
            <person name="Kuznetsova I."/>
            <person name="Belimov A."/>
            <person name="Safronova V."/>
        </authorList>
    </citation>
    <scope>NUCLEOTIDE SEQUENCE</scope>
    <source>
        <strain evidence="1">676</strain>
    </source>
</reference>
<evidence type="ECO:0008006" key="2">
    <source>
        <dbReference type="Google" id="ProtNLM"/>
    </source>
</evidence>
<dbReference type="AlphaFoldDB" id="A0AAU8FQ24"/>
<dbReference type="EMBL" id="CP159289">
    <property type="protein sequence ID" value="XCH26303.1"/>
    <property type="molecule type" value="Genomic_DNA"/>
</dbReference>
<sequence>MKKIILLSWLFTACSITVSFGQLEGRKFISASAGLNFSNDNQDDIPSSHNYGYDLNVNLGKFKTAGKASGWNISTSLKGEKNVQYRDGTSRSLEGITGFGVGIGYFWQYYKHFSDKFGIFGGPHVNVLYSYAKSLESQSTDILEHKNHQISPQFGLSAGAYYALNDRWWLTGSLGFIDLLYVSYTIDNGESLVYDGTNKNRTFNYKLSPNLALPSVSLGLRYFFKD</sequence>
<accession>A0AAU8FQ24</accession>
<name>A0AAU8FQ24_9BACT</name>
<organism evidence="1">
    <name type="scientific">Dyadobacter sp. 676</name>
    <dbReference type="NCBI Taxonomy" id="3088362"/>
    <lineage>
        <taxon>Bacteria</taxon>
        <taxon>Pseudomonadati</taxon>
        <taxon>Bacteroidota</taxon>
        <taxon>Cytophagia</taxon>
        <taxon>Cytophagales</taxon>
        <taxon>Spirosomataceae</taxon>
        <taxon>Dyadobacter</taxon>
    </lineage>
</organism>
<evidence type="ECO:0000313" key="1">
    <source>
        <dbReference type="EMBL" id="XCH26303.1"/>
    </source>
</evidence>